<accession>A0A1H0CKX0</accession>
<dbReference type="SUPFAM" id="SSF50475">
    <property type="entry name" value="FMN-binding split barrel"/>
    <property type="match status" value="1"/>
</dbReference>
<dbReference type="STRING" id="582672.SAMN05216360_109199"/>
<evidence type="ECO:0008006" key="3">
    <source>
        <dbReference type="Google" id="ProtNLM"/>
    </source>
</evidence>
<evidence type="ECO:0000313" key="2">
    <source>
        <dbReference type="Proteomes" id="UP000198704"/>
    </source>
</evidence>
<dbReference type="EMBL" id="FNHS01000009">
    <property type="protein sequence ID" value="SDN58547.1"/>
    <property type="molecule type" value="Genomic_DNA"/>
</dbReference>
<organism evidence="1 2">
    <name type="scientific">Methylobacterium phyllostachyos</name>
    <dbReference type="NCBI Taxonomy" id="582672"/>
    <lineage>
        <taxon>Bacteria</taxon>
        <taxon>Pseudomonadati</taxon>
        <taxon>Pseudomonadota</taxon>
        <taxon>Alphaproteobacteria</taxon>
        <taxon>Hyphomicrobiales</taxon>
        <taxon>Methylobacteriaceae</taxon>
        <taxon>Methylobacterium</taxon>
    </lineage>
</organism>
<sequence>MASFHADEIAAQERAGHVLGETPAIRAFMPEQHRIFLAGLPYLFVGTIDAAGAPVATVLTGQPGFVRSPDATHLAIAAALDPADPVARVLVPGAEVGILGLDFATRRRNRANGRVVQCDPEGLTVAVAQSFGNCPQYIQRRISRPVVGPAGPVEPLSVLDTEAADLVQSADTLFVASRARDGLADGGADISHRGGRPGFVRIRGDVLTVPDFPGNRYFNTLGNLIGEPRAALLFLDFARSDLLVLQGRTVIDWTGAEAAHLMGAQRSWSLTVEQGWRRRAAVPLRWGAPEPAPQLTRTGLWAGPA</sequence>
<dbReference type="InterPro" id="IPR012349">
    <property type="entry name" value="Split_barrel_FMN-bd"/>
</dbReference>
<dbReference type="Proteomes" id="UP000198704">
    <property type="component" value="Unassembled WGS sequence"/>
</dbReference>
<evidence type="ECO:0000313" key="1">
    <source>
        <dbReference type="EMBL" id="SDN58547.1"/>
    </source>
</evidence>
<name>A0A1H0CKX0_9HYPH</name>
<dbReference type="PANTHER" id="PTHR42815:SF2">
    <property type="entry name" value="FAD-BINDING, PUTATIVE (AFU_ORTHOLOGUE AFUA_6G07600)-RELATED"/>
    <property type="match status" value="1"/>
</dbReference>
<dbReference type="RefSeq" id="WP_091717384.1">
    <property type="nucleotide sequence ID" value="NZ_FNHS01000009.1"/>
</dbReference>
<dbReference type="OrthoDB" id="9786134at2"/>
<dbReference type="PANTHER" id="PTHR42815">
    <property type="entry name" value="FAD-BINDING, PUTATIVE (AFU_ORTHOLOGUE AFUA_6G07600)-RELATED"/>
    <property type="match status" value="1"/>
</dbReference>
<protein>
    <recommendedName>
        <fullName evidence="3">Pyridoxamine 5'-phosphate oxidase putative domain-containing protein</fullName>
    </recommendedName>
</protein>
<proteinExistence type="predicted"/>
<gene>
    <name evidence="1" type="ORF">SAMN05216360_109199</name>
</gene>
<keyword evidence="2" id="KW-1185">Reference proteome</keyword>
<dbReference type="AlphaFoldDB" id="A0A1H0CKX0"/>
<reference evidence="2" key="1">
    <citation type="submission" date="2016-10" db="EMBL/GenBank/DDBJ databases">
        <authorList>
            <person name="Varghese N."/>
            <person name="Submissions S."/>
        </authorList>
    </citation>
    <scope>NUCLEOTIDE SEQUENCE [LARGE SCALE GENOMIC DNA]</scope>
    <source>
        <strain evidence="2">BL47</strain>
    </source>
</reference>
<dbReference type="Gene3D" id="2.30.110.10">
    <property type="entry name" value="Electron Transport, Fmn-binding Protein, Chain A"/>
    <property type="match status" value="1"/>
</dbReference>